<reference evidence="1 2" key="1">
    <citation type="submission" date="2016-12" db="EMBL/GenBank/DDBJ databases">
        <title>The draft genome sequence of Actinophytocola xinjiangensis.</title>
        <authorList>
            <person name="Wang W."/>
            <person name="Yuan L."/>
        </authorList>
    </citation>
    <scope>NUCLEOTIDE SEQUENCE [LARGE SCALE GENOMIC DNA]</scope>
    <source>
        <strain evidence="1 2">CGMCC 4.4663</strain>
    </source>
</reference>
<sequence>MNTDLSGYARFREWFTRPLLARPTILDDAQTRQLGTDLPAMLSILQSLPQRLFDGDQLAFARAIGWTQRSVAHALEHLSGPPVPLGRADLVNTPSGFQMVEYNTSSSLGSFEFGELCRAVLTDDAFGPFAESAGLYHVDPLASMVDTLLSTTGHGPADRPVIALVEWPTTPISVNSSLFVDLMVDLGFRVVAGTLDELSLTGDGLFLGDVRIDIVYRVFLLKAIADDPAAPEVLATLIEAVRAGAVGLFSPVNADLYGTKTCMALVSDERNRQRFTPGELEIIDRVLPWTRSMADPAITEYVLAHREELVLKPSIGHAGLGVVAGWLRTPEEWAVDVRTALRGEFVVQRRARSVAERFPGAAPGDPHSACFLHWGMFVTGGGLAGGFVKGLLDRAQDVRYLGDGSHVGCVFHSTT</sequence>
<dbReference type="RefSeq" id="WP_154814652.1">
    <property type="nucleotide sequence ID" value="NZ_MSIF01000016.1"/>
</dbReference>
<accession>A0A7Z0WID6</accession>
<dbReference type="EMBL" id="MSIF01000016">
    <property type="protein sequence ID" value="OLF07363.1"/>
    <property type="molecule type" value="Genomic_DNA"/>
</dbReference>
<evidence type="ECO:0000313" key="2">
    <source>
        <dbReference type="Proteomes" id="UP000185696"/>
    </source>
</evidence>
<keyword evidence="2" id="KW-1185">Reference proteome</keyword>
<protein>
    <recommendedName>
        <fullName evidence="3">Circularly permuted ATP-grasp superfamily protein</fullName>
    </recommendedName>
</protein>
<dbReference type="OrthoDB" id="8041036at2"/>
<dbReference type="Proteomes" id="UP000185696">
    <property type="component" value="Unassembled WGS sequence"/>
</dbReference>
<name>A0A7Z0WID6_9PSEU</name>
<organism evidence="1 2">
    <name type="scientific">Actinophytocola xinjiangensis</name>
    <dbReference type="NCBI Taxonomy" id="485602"/>
    <lineage>
        <taxon>Bacteria</taxon>
        <taxon>Bacillati</taxon>
        <taxon>Actinomycetota</taxon>
        <taxon>Actinomycetes</taxon>
        <taxon>Pseudonocardiales</taxon>
        <taxon>Pseudonocardiaceae</taxon>
    </lineage>
</organism>
<dbReference type="SUPFAM" id="SSF56059">
    <property type="entry name" value="Glutathione synthetase ATP-binding domain-like"/>
    <property type="match status" value="1"/>
</dbReference>
<dbReference type="AlphaFoldDB" id="A0A7Z0WID6"/>
<evidence type="ECO:0000313" key="1">
    <source>
        <dbReference type="EMBL" id="OLF07363.1"/>
    </source>
</evidence>
<comment type="caution">
    <text evidence="1">The sequence shown here is derived from an EMBL/GenBank/DDBJ whole genome shotgun (WGS) entry which is preliminary data.</text>
</comment>
<proteinExistence type="predicted"/>
<gene>
    <name evidence="1" type="ORF">BLA60_27725</name>
</gene>
<evidence type="ECO:0008006" key="3">
    <source>
        <dbReference type="Google" id="ProtNLM"/>
    </source>
</evidence>